<dbReference type="Proteomes" id="UP001321749">
    <property type="component" value="Unassembled WGS sequence"/>
</dbReference>
<comment type="caution">
    <text evidence="4">The sequence shown here is derived from an EMBL/GenBank/DDBJ whole genome shotgun (WGS) entry which is preliminary data.</text>
</comment>
<feature type="transmembrane region" description="Helical" evidence="2">
    <location>
        <begin position="898"/>
        <end position="918"/>
    </location>
</feature>
<feature type="transmembrane region" description="Helical" evidence="2">
    <location>
        <begin position="975"/>
        <end position="996"/>
    </location>
</feature>
<feature type="transmembrane region" description="Helical" evidence="2">
    <location>
        <begin position="1340"/>
        <end position="1359"/>
    </location>
</feature>
<feature type="transmembrane region" description="Helical" evidence="2">
    <location>
        <begin position="1750"/>
        <end position="1769"/>
    </location>
</feature>
<feature type="compositionally biased region" description="Basic and acidic residues" evidence="1">
    <location>
        <begin position="2882"/>
        <end position="2892"/>
    </location>
</feature>
<feature type="transmembrane region" description="Helical" evidence="2">
    <location>
        <begin position="1365"/>
        <end position="1383"/>
    </location>
</feature>
<feature type="transmembrane region" description="Helical" evidence="2">
    <location>
        <begin position="938"/>
        <end position="963"/>
    </location>
</feature>
<keyword evidence="2" id="KW-0472">Membrane</keyword>
<reference evidence="4" key="2">
    <citation type="submission" date="2023-06" db="EMBL/GenBank/DDBJ databases">
        <authorList>
            <consortium name="Lawrence Berkeley National Laboratory"/>
            <person name="Mondo S.J."/>
            <person name="Hensen N."/>
            <person name="Bonometti L."/>
            <person name="Westerberg I."/>
            <person name="Brannstrom I.O."/>
            <person name="Guillou S."/>
            <person name="Cros-Aarteil S."/>
            <person name="Calhoun S."/>
            <person name="Haridas S."/>
            <person name="Kuo A."/>
            <person name="Pangilinan J."/>
            <person name="Riley R."/>
            <person name="Labutti K."/>
            <person name="Andreopoulos B."/>
            <person name="Lipzen A."/>
            <person name="Chen C."/>
            <person name="Yanf M."/>
            <person name="Daum C."/>
            <person name="Ng V."/>
            <person name="Clum A."/>
            <person name="Steindorff A."/>
            <person name="Ohm R."/>
            <person name="Martin F."/>
            <person name="Silar P."/>
            <person name="Natvig D."/>
            <person name="Lalanne C."/>
            <person name="Gautier V."/>
            <person name="Ament-Velasquez S.L."/>
            <person name="Kruys A."/>
            <person name="Hutchinson M.I."/>
            <person name="Powell A.J."/>
            <person name="Barry K."/>
            <person name="Miller A.N."/>
            <person name="Grigoriev I.V."/>
            <person name="Debuchy R."/>
            <person name="Gladieux P."/>
            <person name="Thoren M.H."/>
            <person name="Johannesson H."/>
        </authorList>
    </citation>
    <scope>NUCLEOTIDE SEQUENCE</scope>
    <source>
        <strain evidence="4">PSN324</strain>
    </source>
</reference>
<feature type="region of interest" description="Disordered" evidence="1">
    <location>
        <begin position="426"/>
        <end position="454"/>
    </location>
</feature>
<feature type="transmembrane region" description="Helical" evidence="2">
    <location>
        <begin position="1395"/>
        <end position="1416"/>
    </location>
</feature>
<keyword evidence="5" id="KW-1185">Reference proteome</keyword>
<protein>
    <submittedName>
        <fullName evidence="4">Family 4 putative glycosyltransferase</fullName>
    </submittedName>
</protein>
<feature type="transmembrane region" description="Helical" evidence="2">
    <location>
        <begin position="1422"/>
        <end position="1446"/>
    </location>
</feature>
<feature type="region of interest" description="Disordered" evidence="1">
    <location>
        <begin position="831"/>
        <end position="850"/>
    </location>
</feature>
<dbReference type="PANTHER" id="PTHR12526:SF630">
    <property type="entry name" value="GLYCOSYLTRANSFERASE"/>
    <property type="match status" value="1"/>
</dbReference>
<feature type="region of interest" description="Disordered" evidence="1">
    <location>
        <begin position="1118"/>
        <end position="1137"/>
    </location>
</feature>
<feature type="domain" description="DUF3492" evidence="3">
    <location>
        <begin position="2258"/>
        <end position="2535"/>
    </location>
</feature>
<feature type="transmembrane region" description="Helical" evidence="2">
    <location>
        <begin position="1240"/>
        <end position="1262"/>
    </location>
</feature>
<dbReference type="EMBL" id="MU865005">
    <property type="protein sequence ID" value="KAK4460737.1"/>
    <property type="molecule type" value="Genomic_DNA"/>
</dbReference>
<accession>A0AAV9HJI2</accession>
<feature type="compositionally biased region" description="Polar residues" evidence="1">
    <location>
        <begin position="436"/>
        <end position="454"/>
    </location>
</feature>
<dbReference type="SUPFAM" id="SSF53756">
    <property type="entry name" value="UDP-Glycosyltransferase/glycogen phosphorylase"/>
    <property type="match status" value="1"/>
</dbReference>
<feature type="transmembrane region" description="Helical" evidence="2">
    <location>
        <begin position="1008"/>
        <end position="1029"/>
    </location>
</feature>
<dbReference type="Pfam" id="PF13692">
    <property type="entry name" value="Glyco_trans_1_4"/>
    <property type="match status" value="1"/>
</dbReference>
<gene>
    <name evidence="4" type="ORF">QBC42DRAFT_331576</name>
</gene>
<dbReference type="Pfam" id="PF11997">
    <property type="entry name" value="DUF3492"/>
    <property type="match status" value="1"/>
</dbReference>
<feature type="transmembrane region" description="Helical" evidence="2">
    <location>
        <begin position="1274"/>
        <end position="1293"/>
    </location>
</feature>
<feature type="transmembrane region" description="Helical" evidence="2">
    <location>
        <begin position="47"/>
        <end position="73"/>
    </location>
</feature>
<keyword evidence="2" id="KW-1133">Transmembrane helix</keyword>
<evidence type="ECO:0000313" key="5">
    <source>
        <dbReference type="Proteomes" id="UP001321749"/>
    </source>
</evidence>
<proteinExistence type="predicted"/>
<name>A0AAV9HJI2_9PEZI</name>
<reference evidence="4" key="1">
    <citation type="journal article" date="2023" name="Mol. Phylogenet. Evol.">
        <title>Genome-scale phylogeny and comparative genomics of the fungal order Sordariales.</title>
        <authorList>
            <person name="Hensen N."/>
            <person name="Bonometti L."/>
            <person name="Westerberg I."/>
            <person name="Brannstrom I.O."/>
            <person name="Guillou S."/>
            <person name="Cros-Aarteil S."/>
            <person name="Calhoun S."/>
            <person name="Haridas S."/>
            <person name="Kuo A."/>
            <person name="Mondo S."/>
            <person name="Pangilinan J."/>
            <person name="Riley R."/>
            <person name="LaButti K."/>
            <person name="Andreopoulos B."/>
            <person name="Lipzen A."/>
            <person name="Chen C."/>
            <person name="Yan M."/>
            <person name="Daum C."/>
            <person name="Ng V."/>
            <person name="Clum A."/>
            <person name="Steindorff A."/>
            <person name="Ohm R.A."/>
            <person name="Martin F."/>
            <person name="Silar P."/>
            <person name="Natvig D.O."/>
            <person name="Lalanne C."/>
            <person name="Gautier V."/>
            <person name="Ament-Velasquez S.L."/>
            <person name="Kruys A."/>
            <person name="Hutchinson M.I."/>
            <person name="Powell A.J."/>
            <person name="Barry K."/>
            <person name="Miller A.N."/>
            <person name="Grigoriev I.V."/>
            <person name="Debuchy R."/>
            <person name="Gladieux P."/>
            <person name="Hiltunen Thoren M."/>
            <person name="Johannesson H."/>
        </authorList>
    </citation>
    <scope>NUCLEOTIDE SEQUENCE</scope>
    <source>
        <strain evidence="4">PSN324</strain>
    </source>
</reference>
<evidence type="ECO:0000256" key="2">
    <source>
        <dbReference type="SAM" id="Phobius"/>
    </source>
</evidence>
<dbReference type="InterPro" id="IPR022622">
    <property type="entry name" value="DUF3492"/>
</dbReference>
<evidence type="ECO:0000259" key="3">
    <source>
        <dbReference type="Pfam" id="PF11997"/>
    </source>
</evidence>
<feature type="transmembrane region" description="Helical" evidence="2">
    <location>
        <begin position="1041"/>
        <end position="1060"/>
    </location>
</feature>
<dbReference type="PANTHER" id="PTHR12526">
    <property type="entry name" value="GLYCOSYLTRANSFERASE"/>
    <property type="match status" value="1"/>
</dbReference>
<sequence length="2919" mass="327333">MASFFQPPTSGDPVIKECNPAGTDPERGVYCNRALAPEDRLKTPLQFFTLSFSAVCLAIPTLYFIWCQVSWLFRRWKRWRLQSAKRKGLPGTGKIKRPLLSLTTTSQSLPLEAEPTFEVAIQSFQEVNPDITEISSPVSPVHPDRHAYIVPLSSVDFQPNSAPAALQTLATNQAESSVLCRVDIEDVSAQTLPSWSAAVAKLVRQDNVAWGAVVRIPSISSCDETTQRELTSNLIGLLSSLYEQGVPALLNVNHDDGAILDQINLGMSSGLIINNACILPDGERRDYFRSYQLRDMMTQCARERAKRPWFFVGFNDLWDSRPSHAVVCRAEKLARHFEAVYEHGPAQASGQGESMPKSVSGFEVLRKAEVTDLQKVYTEQKKEVYVGGSAKVSAEEAAFLDVEELEHVIPDIKELLSPVPISTEMELEASEDGPQLETQASRSPSSTTPDFWETTSSGAALSSRGCVPLLMDATPKQFSAILATQMHLRDLEMLHCFDETEINKIIEKLRVFQPSSNHPELVSALSEGLKQQTVLVYKGLATGFSMPDNATEFWGVSGPSADETGLDIFVSRRCPGDTTTILHTWLAHHGVSRLERYEEELRLEQANDLESRAVLPLSITSSIEGATPSEGLSVIQRLHSSHVQHPFAQAIQDECRVLLLKQTAAATWNDAHSRQYLEGIASMETLLQNRLTHFVRLGAAELPHMSNLLHLNNIIETMVDEALFSGDIDPLNQICTALSQVYDPLNCFHDCQFVDMNADLLALMYLCALRKFALEDVYMESTDRCPLFSQPDQAAVFSELWVLGSQCELYFCMTPRALGKIIYDRHRAALASNPPPSSQPSADGEDSDTGGLMTVYAKPDPSSSGRIRATTMDPEGPARHGFSLFKAVQGMRKATSEFGALSIFCLPAILDIILLTFLGRGLFMTAFMGDQFVAPACYGLLISLLLSAGVTGWVGSVGNYYLCNYAYNSMVFFHVQRLSGGFALTLLVGVVGTIIYGVKASVGPAFTFFAYLVLISTYLNVLGIMATMHQHGSPLTSGRTVLWRTIPILFISPIVSTYVPGHDLKIYLSVGYGFLTLLLLQYRGLCHEWINWLDNISKFTDKDIVQWYSSRLAKEKRAEEGPSSSSSSTNSVSDDANPDELKKAALQAFRASVASNSTNLSTFTQAVRTPDPLIRRVVKSLPYIQWLLKKDVGDEAKPAELFTVAWFSQLAQALQRQQQMAQGLKEHNIFMLFRYARYDIGCNVGLFMICLMDRWVSITMAANSPPVNNFTHFTSRYAICFGILYFCAAVMTLDSTLQQYWKAGYELSAEKLSSCEDADKVAKEWERSRRGIYRSAFFKIGRRLLFLMGCTTIVLWNLVEEPQMVQMYFLYILGYTAVIVFQFNRCFTTDTGSHVSAIYVAAFAGYATGVTLHVVFHGNGLFFTDVIALNVAAITAAALTSIWALVDFGKVPLNEDGTEAKGPEVIVQARLGASPAGLSKARWHRLPGTMLNQGDKIGLPLMVLNFLRSSLENPSQYYDVSPWSHTLLENALELWVRGKVHVNMSSRSDFIDHGLEDAVSIARYVDGHLYITIGFLAEMDMESISWQLVSARAIAEAIMHHVARAVFGLDSRQAIHAEHLLHGTDGLSKRIELQLAGEDHFGMLVLRDEARQQLSKLICLDTNVDAEWHLLPPSVRMAIFQLMSGEVPIASQEVCEWMAARSVDVVAINFHIAIWHIVREKVEERLSLTSASYLRDLPESEDGPRELTSLYARPTFLVWLILALLHFPLNLTKWVGIISGGGSNVERELWFNLRHHAWIRPIIMYLANLVWRVCWRVKNAVTSLLLIYRHAALVNISRLAKKGASRTLVKDRVAVEFRRKQVTGFASPSDQTKTSFCLDMFDGTHTTRPTTGTPLATAMYDDSYRLMSRRDFTKDSDYSTVYRYADNSKARYPTCKIVITKDFTKQCFYDKRGRVVHGTMTFGDSLKYSFQYFYKSSPKNSHEVLKAEFKKSIPASTDSMTVYWGTPLREALSEKLNWVPSDRVCRVDRVVDGKRYITTSDYQHRRDPVMMTVVEENGLNGTRAAVAKPPRVFDQEDLFLQRPSDASFEIDDLLIQHRQDHVRRLAKFCGKKLTWTSLINPSAWLYRRKKVVYRSVPTWWLRTELWDHWRKSGALDAIAACWMDELILREEPLLKKYWSARNAGQLAKAKAALDSSIEQIVSAIEIEKDVSEVCLLPIKSSDLYAMGLGRDANQLTMRPADCFKDTDERISVIFNDIGCWPDSPGGVSNCRRDLVNGHSTIRNHVLAESANEYGIPRFQVEKSVQSLKLLPLWGLDGRSPNHGVIDNLLESEVDAKIAATDINQDVARTFVPLLKLFVKGARSRHISRRDMIKYSNAVLGMFKFFEHKDYNETWKSKEVFSGWIQAWLTCHDDPDIANPAQYFELEKPSMTDFRTAIEIFCSYFFIFSVQTPENCPKVFQSTHHGISSLFGMLLKYRRGATFGIWDHAILWRECCLNISPAQSNLSLPVQSMLLSGISLAMKLAYFHADVVLPCTPVFNPVWEEDLGTDNNRLSHRKHFARKIDPIVNGVSNMDAFKPVEQVGTSTPTVVMLSNVQFIKDIKTAILAADVIVNRFGFTDYQLLVYGARDREPSYDIDMSRLIESCNLTNHVILKGFGRPAEALKDAWLFMNSSLSEGLPLAIAEAALAGVPIVATAVGATALVLTNPDDPAVRYGEVVPPNDPTALARAQVAMLAMAGPWAKYAGDVDKRGSVPPHLLMPDNLTPTDVKFLRKRMDDKSEDRRRLGMLGRDMVLRGFHGKRYLREHEQMYWIQWHQAGIRKRIASLVPSRRKGWNGVIWDETGERRDQAMIDAQNRNSVGGSATGSSRSLGRKRSVRWQDFTSRREVEEKKPRGPKRLSKRYSGDPSLREITESVVEVV</sequence>
<keyword evidence="2" id="KW-0812">Transmembrane</keyword>
<feature type="compositionally biased region" description="Polar residues" evidence="1">
    <location>
        <begin position="2854"/>
        <end position="2869"/>
    </location>
</feature>
<evidence type="ECO:0000256" key="1">
    <source>
        <dbReference type="SAM" id="MobiDB-lite"/>
    </source>
</evidence>
<dbReference type="Gene3D" id="3.40.50.2000">
    <property type="entry name" value="Glycogen Phosphorylase B"/>
    <property type="match status" value="1"/>
</dbReference>
<organism evidence="4 5">
    <name type="scientific">Cladorrhinum samala</name>
    <dbReference type="NCBI Taxonomy" id="585594"/>
    <lineage>
        <taxon>Eukaryota</taxon>
        <taxon>Fungi</taxon>
        <taxon>Dikarya</taxon>
        <taxon>Ascomycota</taxon>
        <taxon>Pezizomycotina</taxon>
        <taxon>Sordariomycetes</taxon>
        <taxon>Sordariomycetidae</taxon>
        <taxon>Sordariales</taxon>
        <taxon>Podosporaceae</taxon>
        <taxon>Cladorrhinum</taxon>
    </lineage>
</organism>
<feature type="region of interest" description="Disordered" evidence="1">
    <location>
        <begin position="2852"/>
        <end position="2907"/>
    </location>
</feature>
<feature type="compositionally biased region" description="Low complexity" evidence="1">
    <location>
        <begin position="1123"/>
        <end position="1133"/>
    </location>
</feature>
<evidence type="ECO:0000313" key="4">
    <source>
        <dbReference type="EMBL" id="KAK4460737.1"/>
    </source>
</evidence>